<gene>
    <name evidence="6" type="ORF">JMJ35_010648</name>
</gene>
<dbReference type="AlphaFoldDB" id="A0AA39QSL1"/>
<evidence type="ECO:0000256" key="1">
    <source>
        <dbReference type="ARBA" id="ARBA00004141"/>
    </source>
</evidence>
<evidence type="ECO:0000313" key="7">
    <source>
        <dbReference type="Proteomes" id="UP001166286"/>
    </source>
</evidence>
<evidence type="ECO:0000256" key="5">
    <source>
        <dbReference type="SAM" id="Phobius"/>
    </source>
</evidence>
<keyword evidence="4 5" id="KW-0472">Membrane</keyword>
<evidence type="ECO:0000313" key="6">
    <source>
        <dbReference type="EMBL" id="KAK0506948.1"/>
    </source>
</evidence>
<keyword evidence="2 5" id="KW-0812">Transmembrane</keyword>
<evidence type="ECO:0000256" key="3">
    <source>
        <dbReference type="ARBA" id="ARBA00022989"/>
    </source>
</evidence>
<feature type="transmembrane region" description="Helical" evidence="5">
    <location>
        <begin position="200"/>
        <end position="222"/>
    </location>
</feature>
<comment type="caution">
    <text evidence="6">The sequence shown here is derived from an EMBL/GenBank/DDBJ whole genome shotgun (WGS) entry which is preliminary data.</text>
</comment>
<dbReference type="Proteomes" id="UP001166286">
    <property type="component" value="Unassembled WGS sequence"/>
</dbReference>
<evidence type="ECO:0000256" key="4">
    <source>
        <dbReference type="ARBA" id="ARBA00023136"/>
    </source>
</evidence>
<organism evidence="6 7">
    <name type="scientific">Cladonia borealis</name>
    <dbReference type="NCBI Taxonomy" id="184061"/>
    <lineage>
        <taxon>Eukaryota</taxon>
        <taxon>Fungi</taxon>
        <taxon>Dikarya</taxon>
        <taxon>Ascomycota</taxon>
        <taxon>Pezizomycotina</taxon>
        <taxon>Lecanoromycetes</taxon>
        <taxon>OSLEUM clade</taxon>
        <taxon>Lecanoromycetidae</taxon>
        <taxon>Lecanorales</taxon>
        <taxon>Lecanorineae</taxon>
        <taxon>Cladoniaceae</taxon>
        <taxon>Cladonia</taxon>
    </lineage>
</organism>
<keyword evidence="7" id="KW-1185">Reference proteome</keyword>
<sequence>MGFFTRWTSKGGQVLFCFDIPLILRDRLQTLFLLPTIIPKLSDIYVPHMLVIDEIIKLFDRSVWSLRNVIRATEMNRPGTIQQEPNFPLLHDYTRHTIHSSESLDVAIDTMAGILSQHKWFLDAGRSYIDIDPIVLRRTRQHLLFQIQMMRSLRARSKANEARLRNEIDSAFNMIAQYDSKTMVRISGAVQNDSTAMKTIAVLTLTFLPATFVSAVFSMTFFNFTPGNEAHPEAWVVSEKIWIYWVISLPLTIVTILFWFMWRRKFEGR</sequence>
<comment type="subcellular location">
    <subcellularLocation>
        <location evidence="1">Membrane</location>
        <topology evidence="1">Multi-pass membrane protein</topology>
    </subcellularLocation>
</comment>
<dbReference type="GO" id="GO:0016020">
    <property type="term" value="C:membrane"/>
    <property type="evidence" value="ECO:0007669"/>
    <property type="project" value="UniProtKB-SubCell"/>
</dbReference>
<evidence type="ECO:0000256" key="2">
    <source>
        <dbReference type="ARBA" id="ARBA00022692"/>
    </source>
</evidence>
<keyword evidence="3 5" id="KW-1133">Transmembrane helix</keyword>
<protein>
    <submittedName>
        <fullName evidence="6">Uncharacterized protein</fullName>
    </submittedName>
</protein>
<accession>A0AA39QSL1</accession>
<dbReference type="InterPro" id="IPR045863">
    <property type="entry name" value="CorA_TM1_TM2"/>
</dbReference>
<dbReference type="EMBL" id="JAFEKC020000026">
    <property type="protein sequence ID" value="KAK0506948.1"/>
    <property type="molecule type" value="Genomic_DNA"/>
</dbReference>
<reference evidence="6" key="1">
    <citation type="submission" date="2023-03" db="EMBL/GenBank/DDBJ databases">
        <title>Complete genome of Cladonia borealis.</title>
        <authorList>
            <person name="Park H."/>
        </authorList>
    </citation>
    <scope>NUCLEOTIDE SEQUENCE</scope>
    <source>
        <strain evidence="6">ANT050790</strain>
    </source>
</reference>
<proteinExistence type="predicted"/>
<name>A0AA39QSL1_9LECA</name>
<dbReference type="Gene3D" id="1.20.58.340">
    <property type="entry name" value="Magnesium transport protein CorA, transmembrane region"/>
    <property type="match status" value="1"/>
</dbReference>
<feature type="transmembrane region" description="Helical" evidence="5">
    <location>
        <begin position="242"/>
        <end position="262"/>
    </location>
</feature>
<dbReference type="SUPFAM" id="SSF144083">
    <property type="entry name" value="Magnesium transport protein CorA, transmembrane region"/>
    <property type="match status" value="1"/>
</dbReference>